<dbReference type="KEGG" id="more:E1B28_001499"/>
<dbReference type="Proteomes" id="UP001049176">
    <property type="component" value="Chromosome 1"/>
</dbReference>
<reference evidence="3" key="1">
    <citation type="journal article" date="2021" name="Genome Biol. Evol.">
        <title>The assembled and annotated genome of the fairy-ring fungus Marasmius oreades.</title>
        <authorList>
            <person name="Hiltunen M."/>
            <person name="Ament-Velasquez S.L."/>
            <person name="Johannesson H."/>
        </authorList>
    </citation>
    <scope>NUCLEOTIDE SEQUENCE</scope>
    <source>
        <strain evidence="3">03SP1</strain>
    </source>
</reference>
<keyword evidence="4" id="KW-1185">Reference proteome</keyword>
<dbReference type="OrthoDB" id="3070640at2759"/>
<evidence type="ECO:0000313" key="4">
    <source>
        <dbReference type="Proteomes" id="UP001049176"/>
    </source>
</evidence>
<gene>
    <name evidence="3" type="ORF">E1B28_001499</name>
</gene>
<feature type="compositionally biased region" description="Pro residues" evidence="1">
    <location>
        <begin position="124"/>
        <end position="133"/>
    </location>
</feature>
<sequence>MPGGYHETRRRFRLTLQCEPEPFKNLVKQYMSLPLRLLPLSSYIASFTRGLVIAIASFILASVGLILSVGSLFLVGYHPPPPRVSPNASRSPLSSKPAELLDEKESNSSAESVLGLLLNEDKASPPPPPPPPRRTLERRLPLGKPSLSVPSTRTSLTSLRSLLRSHRRAKSLSSIDSAPTHVNRVHFHCRINSLKTHKKKSESTSPPRPRTQPYGAPFFLPTPDTIYVPRRSVNPTSVPST</sequence>
<feature type="transmembrane region" description="Helical" evidence="2">
    <location>
        <begin position="51"/>
        <end position="77"/>
    </location>
</feature>
<comment type="caution">
    <text evidence="3">The sequence shown here is derived from an EMBL/GenBank/DDBJ whole genome shotgun (WGS) entry which is preliminary data.</text>
</comment>
<feature type="region of interest" description="Disordered" evidence="1">
    <location>
        <begin position="81"/>
        <end position="106"/>
    </location>
</feature>
<keyword evidence="2" id="KW-1133">Transmembrane helix</keyword>
<proteinExistence type="predicted"/>
<dbReference type="EMBL" id="CM032181">
    <property type="protein sequence ID" value="KAG7099674.1"/>
    <property type="molecule type" value="Genomic_DNA"/>
</dbReference>
<accession>A0A9P8AFH4</accession>
<evidence type="ECO:0000256" key="1">
    <source>
        <dbReference type="SAM" id="MobiDB-lite"/>
    </source>
</evidence>
<organism evidence="3 4">
    <name type="scientific">Marasmius oreades</name>
    <name type="common">fairy-ring Marasmius</name>
    <dbReference type="NCBI Taxonomy" id="181124"/>
    <lineage>
        <taxon>Eukaryota</taxon>
        <taxon>Fungi</taxon>
        <taxon>Dikarya</taxon>
        <taxon>Basidiomycota</taxon>
        <taxon>Agaricomycotina</taxon>
        <taxon>Agaricomycetes</taxon>
        <taxon>Agaricomycetidae</taxon>
        <taxon>Agaricales</taxon>
        <taxon>Marasmiineae</taxon>
        <taxon>Marasmiaceae</taxon>
        <taxon>Marasmius</taxon>
    </lineage>
</organism>
<protein>
    <submittedName>
        <fullName evidence="3">Uncharacterized protein</fullName>
    </submittedName>
</protein>
<keyword evidence="2" id="KW-0472">Membrane</keyword>
<feature type="region of interest" description="Disordered" evidence="1">
    <location>
        <begin position="118"/>
        <end position="153"/>
    </location>
</feature>
<feature type="region of interest" description="Disordered" evidence="1">
    <location>
        <begin position="192"/>
        <end position="241"/>
    </location>
</feature>
<evidence type="ECO:0000256" key="2">
    <source>
        <dbReference type="SAM" id="Phobius"/>
    </source>
</evidence>
<keyword evidence="2" id="KW-0812">Transmembrane</keyword>
<dbReference type="AlphaFoldDB" id="A0A9P8AFH4"/>
<dbReference type="RefSeq" id="XP_043016144.1">
    <property type="nucleotide sequence ID" value="XM_043147435.1"/>
</dbReference>
<name>A0A9P8AFH4_9AGAR</name>
<evidence type="ECO:0000313" key="3">
    <source>
        <dbReference type="EMBL" id="KAG7099674.1"/>
    </source>
</evidence>
<dbReference type="GeneID" id="66070575"/>